<evidence type="ECO:0000313" key="1">
    <source>
        <dbReference type="EMBL" id="GBM08489.1"/>
    </source>
</evidence>
<organism evidence="1 2">
    <name type="scientific">Araneus ventricosus</name>
    <name type="common">Orbweaver spider</name>
    <name type="synonym">Epeira ventricosa</name>
    <dbReference type="NCBI Taxonomy" id="182803"/>
    <lineage>
        <taxon>Eukaryota</taxon>
        <taxon>Metazoa</taxon>
        <taxon>Ecdysozoa</taxon>
        <taxon>Arthropoda</taxon>
        <taxon>Chelicerata</taxon>
        <taxon>Arachnida</taxon>
        <taxon>Araneae</taxon>
        <taxon>Araneomorphae</taxon>
        <taxon>Entelegynae</taxon>
        <taxon>Araneoidea</taxon>
        <taxon>Araneidae</taxon>
        <taxon>Araneus</taxon>
    </lineage>
</organism>
<accession>A0A4Y2CWN4</accession>
<gene>
    <name evidence="1" type="ORF">AVEN_267743_1</name>
</gene>
<comment type="caution">
    <text evidence="1">The sequence shown here is derived from an EMBL/GenBank/DDBJ whole genome shotgun (WGS) entry which is preliminary data.</text>
</comment>
<dbReference type="Proteomes" id="UP000499080">
    <property type="component" value="Unassembled WGS sequence"/>
</dbReference>
<keyword evidence="2" id="KW-1185">Reference proteome</keyword>
<protein>
    <submittedName>
        <fullName evidence="1">Uncharacterized protein</fullName>
    </submittedName>
</protein>
<name>A0A4Y2CWN4_ARAVE</name>
<reference evidence="1 2" key="1">
    <citation type="journal article" date="2019" name="Sci. Rep.">
        <title>Orb-weaving spider Araneus ventricosus genome elucidates the spidroin gene catalogue.</title>
        <authorList>
            <person name="Kono N."/>
            <person name="Nakamura H."/>
            <person name="Ohtoshi R."/>
            <person name="Moran D.A.P."/>
            <person name="Shinohara A."/>
            <person name="Yoshida Y."/>
            <person name="Fujiwara M."/>
            <person name="Mori M."/>
            <person name="Tomita M."/>
            <person name="Arakawa K."/>
        </authorList>
    </citation>
    <scope>NUCLEOTIDE SEQUENCE [LARGE SCALE GENOMIC DNA]</scope>
</reference>
<sequence length="95" mass="10629">MASGILDFCVMVESPQSFFCISFSQPMSKQASTVHRITSSPFRWISVLAVNLAASAGRCHCGLQLITCQFCSLRLCCTCKSAFSIRHILRRMYQL</sequence>
<proteinExistence type="predicted"/>
<dbReference type="EMBL" id="BGPR01000257">
    <property type="protein sequence ID" value="GBM08489.1"/>
    <property type="molecule type" value="Genomic_DNA"/>
</dbReference>
<dbReference type="AlphaFoldDB" id="A0A4Y2CWN4"/>
<evidence type="ECO:0000313" key="2">
    <source>
        <dbReference type="Proteomes" id="UP000499080"/>
    </source>
</evidence>